<dbReference type="PROSITE" id="PS51283">
    <property type="entry name" value="DUSP"/>
    <property type="match status" value="1"/>
</dbReference>
<evidence type="ECO:0000256" key="6">
    <source>
        <dbReference type="ARBA" id="ARBA00022801"/>
    </source>
</evidence>
<dbReference type="InterPro" id="IPR028889">
    <property type="entry name" value="USP"/>
</dbReference>
<organism evidence="11 12">
    <name type="scientific">Russula ochroleuca</name>
    <dbReference type="NCBI Taxonomy" id="152965"/>
    <lineage>
        <taxon>Eukaryota</taxon>
        <taxon>Fungi</taxon>
        <taxon>Dikarya</taxon>
        <taxon>Basidiomycota</taxon>
        <taxon>Agaricomycotina</taxon>
        <taxon>Agaricomycetes</taxon>
        <taxon>Russulales</taxon>
        <taxon>Russulaceae</taxon>
        <taxon>Russula</taxon>
    </lineage>
</organism>
<sequence>MQIPTNSSAPSQPPLLPSTEGRKRHRSLSMESTTSASSRKRSASEDPTASSPVTRSTRLCDTTHPSLSDPTPNDIDTYMDSQGESDVLESTLLPPPHQPNPSLSHSNPEDALSSIFLRFQVVEITRNMPLIEGSTWAVVSKSWWRRFEKAATGEVDKEGGVNEDRLGPVDNSPLLDTDGDLNENLVEGVDFECIPEVAWDWLTILYGMPEQSPIKRKVIARGIQGEPSIELHPPRFRYFLLTDEPANRMVHGDKNFYFTTSCVSTTSVLHRDLAAKFHRTEEHRIWQITLNNESTGTNYPSGAMALSEGRVIEPGNKLIGDVISASDAFVVEFKENGRWVTDTTDTIDTNETGTEDRAPLPLFNQGNDFFSRMGGSSSTSLGRSTLTINGLTSPSGLSSTSSLSKSTAIASRPRASIKPGTLGLGNLGNTCFMNSALQCLAHTPQLTDYFLTDVFRQELNPDNPLGMRGEIAQSFGALLQRVWSVASQGTSYSPREFKSVLSRFAPQFSGYQQHDTQEFVAFLLDGLHEDLNRILKKPYVEKPDWNGGGDLELVKLACTSWEGYMKRNDSVIVDLFQGQYRSTLVCPECDKVSITFDPFMYLTLPLPVNKKWRHEIYYIPWDTDQIHVKVPVELNRDASFRDLRTLLGRWMGTNPDNLLTLEIFSHRFYKNLDDSQLCAEMAENDKIVCYELPCHAQQARNYTPKQGDPIIVPVFLCDAVIGRTTHTAFSRPSPLLFGYPFVIAITPDDARSTIRMKELVVEQLQRWTENARDLWSWEAPEEPDSDTEMEEVQIPTPLDAPKDAMTEINENGDVVPIEEGEIVDQKALLYLDDDEIPLLDTRMSKASSSARSDIDSLALPSGELRRVGVKGGAFTLRVQSGHKDFGTGVAYGMSSSRFDSWDLRRDELTKPGNEDPVLLLPDDALFLEFDQNMKAYYFGNGPHTFQHALFNTWETYTHPEYREAVRAAAAKTQRGISLQDCLDEFTKEEQLGEDDPWYCPQCKKHQQATKKFDLWSVPDVLVVHLKRFSNSRALRDKIEAFVDFPVEGLDLTEMVQERKVAKKLQEQGVDIAQLRFADLDEPLLYDLYAVDEHRGGLGGGHYRAYAFNHLTNQWYQFDDSFVSLSRPDAAVNADAYLLFYKRRTSRPLGGKTHTKIEAARLYSEPSSVAETPVPVHINEQLPTPPDEPLTLITVSSSRKQDPSRASNNWPSTGRWPTPQSESSSISTSPPPLDEADSELPSFSESQFDEVLQDSLDPLVLSSNRFDFGRVSPTSSNEVEIDSDDEPNARVIETDSTRAASPQEEMLNEVQDGTDPWNT</sequence>
<dbReference type="Proteomes" id="UP000759537">
    <property type="component" value="Unassembled WGS sequence"/>
</dbReference>
<feature type="region of interest" description="Disordered" evidence="8">
    <location>
        <begin position="1262"/>
        <end position="1318"/>
    </location>
</feature>
<evidence type="ECO:0000313" key="12">
    <source>
        <dbReference type="Proteomes" id="UP000759537"/>
    </source>
</evidence>
<evidence type="ECO:0000256" key="8">
    <source>
        <dbReference type="SAM" id="MobiDB-lite"/>
    </source>
</evidence>
<dbReference type="GO" id="GO:0006508">
    <property type="term" value="P:proteolysis"/>
    <property type="evidence" value="ECO:0007669"/>
    <property type="project" value="UniProtKB-KW"/>
</dbReference>
<reference evidence="11" key="1">
    <citation type="submission" date="2019-10" db="EMBL/GenBank/DDBJ databases">
        <authorList>
            <consortium name="DOE Joint Genome Institute"/>
            <person name="Kuo A."/>
            <person name="Miyauchi S."/>
            <person name="Kiss E."/>
            <person name="Drula E."/>
            <person name="Kohler A."/>
            <person name="Sanchez-Garcia M."/>
            <person name="Andreopoulos B."/>
            <person name="Barry K.W."/>
            <person name="Bonito G."/>
            <person name="Buee M."/>
            <person name="Carver A."/>
            <person name="Chen C."/>
            <person name="Cichocki N."/>
            <person name="Clum A."/>
            <person name="Culley D."/>
            <person name="Crous P.W."/>
            <person name="Fauchery L."/>
            <person name="Girlanda M."/>
            <person name="Hayes R."/>
            <person name="Keri Z."/>
            <person name="LaButti K."/>
            <person name="Lipzen A."/>
            <person name="Lombard V."/>
            <person name="Magnuson J."/>
            <person name="Maillard F."/>
            <person name="Morin E."/>
            <person name="Murat C."/>
            <person name="Nolan M."/>
            <person name="Ohm R."/>
            <person name="Pangilinan J."/>
            <person name="Pereira M."/>
            <person name="Perotto S."/>
            <person name="Peter M."/>
            <person name="Riley R."/>
            <person name="Sitrit Y."/>
            <person name="Stielow B."/>
            <person name="Szollosi G."/>
            <person name="Zifcakova L."/>
            <person name="Stursova M."/>
            <person name="Spatafora J.W."/>
            <person name="Tedersoo L."/>
            <person name="Vaario L.-M."/>
            <person name="Yamada A."/>
            <person name="Yan M."/>
            <person name="Wang P."/>
            <person name="Xu J."/>
            <person name="Bruns T."/>
            <person name="Baldrian P."/>
            <person name="Vilgalys R."/>
            <person name="Henrissat B."/>
            <person name="Grigoriev I.V."/>
            <person name="Hibbett D."/>
            <person name="Nagy L.G."/>
            <person name="Martin F.M."/>
        </authorList>
    </citation>
    <scope>NUCLEOTIDE SEQUENCE</scope>
    <source>
        <strain evidence="11">Prilba</strain>
    </source>
</reference>
<proteinExistence type="inferred from homology"/>
<protein>
    <recommendedName>
        <fullName evidence="3">ubiquitinyl hydrolase 1</fullName>
        <ecNumber evidence="3">3.4.19.12</ecNumber>
    </recommendedName>
</protein>
<dbReference type="PROSITE" id="PS00973">
    <property type="entry name" value="USP_2"/>
    <property type="match status" value="1"/>
</dbReference>
<dbReference type="InterPro" id="IPR006615">
    <property type="entry name" value="Pept_C19_DUSP"/>
</dbReference>
<dbReference type="EC" id="3.4.19.12" evidence="3"/>
<feature type="domain" description="DUSP" evidence="10">
    <location>
        <begin position="113"/>
        <end position="219"/>
    </location>
</feature>
<dbReference type="PANTHER" id="PTHR21646">
    <property type="entry name" value="UBIQUITIN CARBOXYL-TERMINAL HYDROLASE"/>
    <property type="match status" value="1"/>
</dbReference>
<evidence type="ECO:0000256" key="1">
    <source>
        <dbReference type="ARBA" id="ARBA00000707"/>
    </source>
</evidence>
<evidence type="ECO:0000259" key="9">
    <source>
        <dbReference type="PROSITE" id="PS50235"/>
    </source>
</evidence>
<dbReference type="InterPro" id="IPR038765">
    <property type="entry name" value="Papain-like_cys_pep_sf"/>
</dbReference>
<dbReference type="Gene3D" id="3.90.70.10">
    <property type="entry name" value="Cysteine proteinases"/>
    <property type="match status" value="2"/>
</dbReference>
<dbReference type="SUPFAM" id="SSF54001">
    <property type="entry name" value="Cysteine proteinases"/>
    <property type="match status" value="1"/>
</dbReference>
<dbReference type="InterPro" id="IPR018200">
    <property type="entry name" value="USP_CS"/>
</dbReference>
<evidence type="ECO:0000256" key="5">
    <source>
        <dbReference type="ARBA" id="ARBA00022786"/>
    </source>
</evidence>
<evidence type="ECO:0000256" key="7">
    <source>
        <dbReference type="ARBA" id="ARBA00022807"/>
    </source>
</evidence>
<dbReference type="PROSITE" id="PS50235">
    <property type="entry name" value="USP_3"/>
    <property type="match status" value="1"/>
</dbReference>
<gene>
    <name evidence="11" type="ORF">DFH94DRAFT_760159</name>
</gene>
<accession>A0A9P5K2Y1</accession>
<dbReference type="OrthoDB" id="292964at2759"/>
<comment type="caution">
    <text evidence="11">The sequence shown here is derived from an EMBL/GenBank/DDBJ whole genome shotgun (WGS) entry which is preliminary data.</text>
</comment>
<dbReference type="SMART" id="SM00695">
    <property type="entry name" value="DUSP"/>
    <property type="match status" value="1"/>
</dbReference>
<dbReference type="GO" id="GO:0004843">
    <property type="term" value="F:cysteine-type deubiquitinase activity"/>
    <property type="evidence" value="ECO:0007669"/>
    <property type="project" value="UniProtKB-EC"/>
</dbReference>
<evidence type="ECO:0000259" key="10">
    <source>
        <dbReference type="PROSITE" id="PS51283"/>
    </source>
</evidence>
<dbReference type="Gene3D" id="3.30.2230.10">
    <property type="entry name" value="DUSP-like"/>
    <property type="match status" value="1"/>
</dbReference>
<evidence type="ECO:0000256" key="2">
    <source>
        <dbReference type="ARBA" id="ARBA00009085"/>
    </source>
</evidence>
<dbReference type="PROSITE" id="PS00972">
    <property type="entry name" value="USP_1"/>
    <property type="match status" value="1"/>
</dbReference>
<name>A0A9P5K2Y1_9AGAM</name>
<dbReference type="PANTHER" id="PTHR21646:SF24">
    <property type="entry name" value="UBIQUITIN CARBOXYL-TERMINAL HYDROLASE"/>
    <property type="match status" value="1"/>
</dbReference>
<dbReference type="GO" id="GO:0016579">
    <property type="term" value="P:protein deubiquitination"/>
    <property type="evidence" value="ECO:0007669"/>
    <property type="project" value="InterPro"/>
</dbReference>
<feature type="region of interest" description="Disordered" evidence="8">
    <location>
        <begin position="1"/>
        <end position="108"/>
    </location>
</feature>
<keyword evidence="5" id="KW-0833">Ubl conjugation pathway</keyword>
<keyword evidence="12" id="KW-1185">Reference proteome</keyword>
<dbReference type="EMBL" id="WHVB01000016">
    <property type="protein sequence ID" value="KAF8475244.1"/>
    <property type="molecule type" value="Genomic_DNA"/>
</dbReference>
<keyword evidence="6" id="KW-0378">Hydrolase</keyword>
<dbReference type="InterPro" id="IPR001394">
    <property type="entry name" value="Peptidase_C19_UCH"/>
</dbReference>
<dbReference type="InterPro" id="IPR035927">
    <property type="entry name" value="DUSP-like_sf"/>
</dbReference>
<feature type="compositionally biased region" description="Polar residues" evidence="8">
    <location>
        <begin position="1195"/>
        <end position="1211"/>
    </location>
</feature>
<evidence type="ECO:0000256" key="3">
    <source>
        <dbReference type="ARBA" id="ARBA00012759"/>
    </source>
</evidence>
<dbReference type="InterPro" id="IPR050185">
    <property type="entry name" value="Ub_carboxyl-term_hydrolase"/>
</dbReference>
<keyword evidence="4" id="KW-0645">Protease</keyword>
<evidence type="ECO:0000313" key="11">
    <source>
        <dbReference type="EMBL" id="KAF8475244.1"/>
    </source>
</evidence>
<reference evidence="11" key="2">
    <citation type="journal article" date="2020" name="Nat. Commun.">
        <title>Large-scale genome sequencing of mycorrhizal fungi provides insights into the early evolution of symbiotic traits.</title>
        <authorList>
            <person name="Miyauchi S."/>
            <person name="Kiss E."/>
            <person name="Kuo A."/>
            <person name="Drula E."/>
            <person name="Kohler A."/>
            <person name="Sanchez-Garcia M."/>
            <person name="Morin E."/>
            <person name="Andreopoulos B."/>
            <person name="Barry K.W."/>
            <person name="Bonito G."/>
            <person name="Buee M."/>
            <person name="Carver A."/>
            <person name="Chen C."/>
            <person name="Cichocki N."/>
            <person name="Clum A."/>
            <person name="Culley D."/>
            <person name="Crous P.W."/>
            <person name="Fauchery L."/>
            <person name="Girlanda M."/>
            <person name="Hayes R.D."/>
            <person name="Keri Z."/>
            <person name="LaButti K."/>
            <person name="Lipzen A."/>
            <person name="Lombard V."/>
            <person name="Magnuson J."/>
            <person name="Maillard F."/>
            <person name="Murat C."/>
            <person name="Nolan M."/>
            <person name="Ohm R.A."/>
            <person name="Pangilinan J."/>
            <person name="Pereira M.F."/>
            <person name="Perotto S."/>
            <person name="Peter M."/>
            <person name="Pfister S."/>
            <person name="Riley R."/>
            <person name="Sitrit Y."/>
            <person name="Stielow J.B."/>
            <person name="Szollosi G."/>
            <person name="Zifcakova L."/>
            <person name="Stursova M."/>
            <person name="Spatafora J.W."/>
            <person name="Tedersoo L."/>
            <person name="Vaario L.M."/>
            <person name="Yamada A."/>
            <person name="Yan M."/>
            <person name="Wang P."/>
            <person name="Xu J."/>
            <person name="Bruns T."/>
            <person name="Baldrian P."/>
            <person name="Vilgalys R."/>
            <person name="Dunand C."/>
            <person name="Henrissat B."/>
            <person name="Grigoriev I.V."/>
            <person name="Hibbett D."/>
            <person name="Nagy L.G."/>
            <person name="Martin F.M."/>
        </authorList>
    </citation>
    <scope>NUCLEOTIDE SEQUENCE</scope>
    <source>
        <strain evidence="11">Prilba</strain>
    </source>
</reference>
<dbReference type="CDD" id="cd02674">
    <property type="entry name" value="Peptidase_C19R"/>
    <property type="match status" value="1"/>
</dbReference>
<comment type="catalytic activity">
    <reaction evidence="1">
        <text>Thiol-dependent hydrolysis of ester, thioester, amide, peptide and isopeptide bonds formed by the C-terminal Gly of ubiquitin (a 76-residue protein attached to proteins as an intracellular targeting signal).</text>
        <dbReference type="EC" id="3.4.19.12"/>
    </reaction>
</comment>
<keyword evidence="7" id="KW-0788">Thiol protease</keyword>
<feature type="domain" description="USP" evidence="9">
    <location>
        <begin position="422"/>
        <end position="1143"/>
    </location>
</feature>
<dbReference type="SUPFAM" id="SSF143791">
    <property type="entry name" value="DUSP-like"/>
    <property type="match status" value="1"/>
</dbReference>
<feature type="compositionally biased region" description="Polar residues" evidence="8">
    <location>
        <begin position="47"/>
        <end position="71"/>
    </location>
</feature>
<comment type="similarity">
    <text evidence="2">Belongs to the peptidase C19 family.</text>
</comment>
<evidence type="ECO:0000256" key="4">
    <source>
        <dbReference type="ARBA" id="ARBA00022670"/>
    </source>
</evidence>
<feature type="region of interest" description="Disordered" evidence="8">
    <location>
        <begin position="1195"/>
        <end position="1246"/>
    </location>
</feature>
<dbReference type="Pfam" id="PF00443">
    <property type="entry name" value="UCH"/>
    <property type="match status" value="1"/>
</dbReference>
<dbReference type="Pfam" id="PF06337">
    <property type="entry name" value="DUSP"/>
    <property type="match status" value="1"/>
</dbReference>
<feature type="compositionally biased region" description="Low complexity" evidence="8">
    <location>
        <begin position="1216"/>
        <end position="1227"/>
    </location>
</feature>